<dbReference type="Proteomes" id="UP000525078">
    <property type="component" value="Unassembled WGS sequence"/>
</dbReference>
<gene>
    <name evidence="2" type="ORF">F8388_007486</name>
</gene>
<proteinExistence type="predicted"/>
<protein>
    <submittedName>
        <fullName evidence="2">Uncharacterized protein</fullName>
    </submittedName>
</protein>
<evidence type="ECO:0000313" key="2">
    <source>
        <dbReference type="EMBL" id="KAF4365653.1"/>
    </source>
</evidence>
<organism evidence="2 3">
    <name type="scientific">Cannabis sativa</name>
    <name type="common">Hemp</name>
    <name type="synonym">Marijuana</name>
    <dbReference type="NCBI Taxonomy" id="3483"/>
    <lineage>
        <taxon>Eukaryota</taxon>
        <taxon>Viridiplantae</taxon>
        <taxon>Streptophyta</taxon>
        <taxon>Embryophyta</taxon>
        <taxon>Tracheophyta</taxon>
        <taxon>Spermatophyta</taxon>
        <taxon>Magnoliopsida</taxon>
        <taxon>eudicotyledons</taxon>
        <taxon>Gunneridae</taxon>
        <taxon>Pentapetalae</taxon>
        <taxon>rosids</taxon>
        <taxon>fabids</taxon>
        <taxon>Rosales</taxon>
        <taxon>Cannabaceae</taxon>
        <taxon>Cannabis</taxon>
    </lineage>
</organism>
<dbReference type="EMBL" id="JAATIP010000158">
    <property type="protein sequence ID" value="KAF4365653.1"/>
    <property type="molecule type" value="Genomic_DNA"/>
</dbReference>
<evidence type="ECO:0000313" key="3">
    <source>
        <dbReference type="Proteomes" id="UP000525078"/>
    </source>
</evidence>
<sequence length="114" mass="12301">MAVLKYYCITVTSSATPISSDSANPVVPDPRQTKVILPNKKAVKWSTGMAPGEYGGPPTTTKLCKYGGGEGEDPITSDEFIWNKDFTSHMNKLFDDSASPTQQPPLLYGFSGHS</sequence>
<accession>A0A7J6F4K5</accession>
<evidence type="ECO:0000256" key="1">
    <source>
        <dbReference type="SAM" id="MobiDB-lite"/>
    </source>
</evidence>
<reference evidence="2 3" key="1">
    <citation type="journal article" date="2020" name="bioRxiv">
        <title>Sequence and annotation of 42 cannabis genomes reveals extensive copy number variation in cannabinoid synthesis and pathogen resistance genes.</title>
        <authorList>
            <person name="Mckernan K.J."/>
            <person name="Helbert Y."/>
            <person name="Kane L.T."/>
            <person name="Ebling H."/>
            <person name="Zhang L."/>
            <person name="Liu B."/>
            <person name="Eaton Z."/>
            <person name="Mclaughlin S."/>
            <person name="Kingan S."/>
            <person name="Baybayan P."/>
            <person name="Concepcion G."/>
            <person name="Jordan M."/>
            <person name="Riva A."/>
            <person name="Barbazuk W."/>
            <person name="Harkins T."/>
        </authorList>
    </citation>
    <scope>NUCLEOTIDE SEQUENCE [LARGE SCALE GENOMIC DNA]</scope>
    <source>
        <strain evidence="3">cv. Jamaican Lion 4</strain>
        <tissue evidence="2">Leaf</tissue>
    </source>
</reference>
<feature type="region of interest" description="Disordered" evidence="1">
    <location>
        <begin position="94"/>
        <end position="114"/>
    </location>
</feature>
<comment type="caution">
    <text evidence="2">The sequence shown here is derived from an EMBL/GenBank/DDBJ whole genome shotgun (WGS) entry which is preliminary data.</text>
</comment>
<dbReference type="AlphaFoldDB" id="A0A7J6F4K5"/>
<name>A0A7J6F4K5_CANSA</name>